<keyword evidence="10" id="KW-0804">Transcription</keyword>
<dbReference type="InParanoid" id="B4NG49"/>
<dbReference type="Pfam" id="PF07776">
    <property type="entry name" value="zf-AD"/>
    <property type="match status" value="1"/>
</dbReference>
<comment type="similarity">
    <text evidence="3">Belongs to the krueppel C2H2-type zinc-finger protein family.</text>
</comment>
<comment type="subcellular location">
    <subcellularLocation>
        <location evidence="2">Nucleus</location>
    </subcellularLocation>
</comment>
<feature type="domain" description="C2H2-type" evidence="15">
    <location>
        <begin position="219"/>
        <end position="247"/>
    </location>
</feature>
<feature type="binding site" evidence="13">
    <location>
        <position position="61"/>
    </location>
    <ligand>
        <name>Zn(2+)</name>
        <dbReference type="ChEBI" id="CHEBI:29105"/>
    </ligand>
</feature>
<feature type="domain" description="C2H2-type" evidence="15">
    <location>
        <begin position="248"/>
        <end position="275"/>
    </location>
</feature>
<evidence type="ECO:0000259" key="16">
    <source>
        <dbReference type="PROSITE" id="PS51915"/>
    </source>
</evidence>
<evidence type="ECO:0000256" key="4">
    <source>
        <dbReference type="ARBA" id="ARBA00022723"/>
    </source>
</evidence>
<dbReference type="eggNOG" id="KOG1721">
    <property type="taxonomic scope" value="Eukaryota"/>
</dbReference>
<dbReference type="PROSITE" id="PS00028">
    <property type="entry name" value="ZINC_FINGER_C2H2_1"/>
    <property type="match status" value="5"/>
</dbReference>
<accession>B4NG49</accession>
<keyword evidence="7 13" id="KW-0862">Zinc</keyword>
<evidence type="ECO:0000256" key="1">
    <source>
        <dbReference type="ARBA" id="ARBA00003767"/>
    </source>
</evidence>
<feature type="compositionally biased region" description="Basic and acidic residues" evidence="14">
    <location>
        <begin position="188"/>
        <end position="211"/>
    </location>
</feature>
<dbReference type="FunFam" id="3.30.160.60:FF:002534">
    <property type="entry name" value="Uncharacterized protein, isoform B"/>
    <property type="match status" value="1"/>
</dbReference>
<feature type="binding site" evidence="13">
    <location>
        <position position="8"/>
    </location>
    <ligand>
        <name>Zn(2+)</name>
        <dbReference type="ChEBI" id="CHEBI:29105"/>
    </ligand>
</feature>
<dbReference type="GO" id="GO:0000981">
    <property type="term" value="F:DNA-binding transcription factor activity, RNA polymerase II-specific"/>
    <property type="evidence" value="ECO:0007669"/>
    <property type="project" value="TreeGrafter"/>
</dbReference>
<gene>
    <name evidence="17" type="primary">Dwil\GK22769</name>
    <name evidence="17" type="ORF">Dwil_GK22769</name>
</gene>
<evidence type="ECO:0000256" key="14">
    <source>
        <dbReference type="SAM" id="MobiDB-lite"/>
    </source>
</evidence>
<dbReference type="SMART" id="SM00355">
    <property type="entry name" value="ZnF_C2H2"/>
    <property type="match status" value="5"/>
</dbReference>
<evidence type="ECO:0000256" key="2">
    <source>
        <dbReference type="ARBA" id="ARBA00004123"/>
    </source>
</evidence>
<evidence type="ECO:0000256" key="7">
    <source>
        <dbReference type="ARBA" id="ARBA00022833"/>
    </source>
</evidence>
<dbReference type="FunCoup" id="B4NG49">
    <property type="interactions" value="466"/>
</dbReference>
<keyword evidence="5" id="KW-0677">Repeat</keyword>
<dbReference type="Proteomes" id="UP000007798">
    <property type="component" value="Unassembled WGS sequence"/>
</dbReference>
<dbReference type="KEGG" id="dwi:6649736"/>
<evidence type="ECO:0000256" key="9">
    <source>
        <dbReference type="ARBA" id="ARBA00023125"/>
    </source>
</evidence>
<feature type="binding site" evidence="13">
    <location>
        <position position="64"/>
    </location>
    <ligand>
        <name>Zn(2+)</name>
        <dbReference type="ChEBI" id="CHEBI:29105"/>
    </ligand>
</feature>
<evidence type="ECO:0000256" key="8">
    <source>
        <dbReference type="ARBA" id="ARBA00023015"/>
    </source>
</evidence>
<feature type="domain" description="C2H2-type" evidence="15">
    <location>
        <begin position="276"/>
        <end position="303"/>
    </location>
</feature>
<reference evidence="17 18" key="1">
    <citation type="journal article" date="2007" name="Nature">
        <title>Evolution of genes and genomes on the Drosophila phylogeny.</title>
        <authorList>
            <consortium name="Drosophila 12 Genomes Consortium"/>
            <person name="Clark A.G."/>
            <person name="Eisen M.B."/>
            <person name="Smith D.R."/>
            <person name="Bergman C.M."/>
            <person name="Oliver B."/>
            <person name="Markow T.A."/>
            <person name="Kaufman T.C."/>
            <person name="Kellis M."/>
            <person name="Gelbart W."/>
            <person name="Iyer V.N."/>
            <person name="Pollard D.A."/>
            <person name="Sackton T.B."/>
            <person name="Larracuente A.M."/>
            <person name="Singh N.D."/>
            <person name="Abad J.P."/>
            <person name="Abt D.N."/>
            <person name="Adryan B."/>
            <person name="Aguade M."/>
            <person name="Akashi H."/>
            <person name="Anderson W.W."/>
            <person name="Aquadro C.F."/>
            <person name="Ardell D.H."/>
            <person name="Arguello R."/>
            <person name="Artieri C.G."/>
            <person name="Barbash D.A."/>
            <person name="Barker D."/>
            <person name="Barsanti P."/>
            <person name="Batterham P."/>
            <person name="Batzoglou S."/>
            <person name="Begun D."/>
            <person name="Bhutkar A."/>
            <person name="Blanco E."/>
            <person name="Bosak S.A."/>
            <person name="Bradley R.K."/>
            <person name="Brand A.D."/>
            <person name="Brent M.R."/>
            <person name="Brooks A.N."/>
            <person name="Brown R.H."/>
            <person name="Butlin R.K."/>
            <person name="Caggese C."/>
            <person name="Calvi B.R."/>
            <person name="Bernardo de Carvalho A."/>
            <person name="Caspi A."/>
            <person name="Castrezana S."/>
            <person name="Celniker S.E."/>
            <person name="Chang J.L."/>
            <person name="Chapple C."/>
            <person name="Chatterji S."/>
            <person name="Chinwalla A."/>
            <person name="Civetta A."/>
            <person name="Clifton S.W."/>
            <person name="Comeron J.M."/>
            <person name="Costello J.C."/>
            <person name="Coyne J.A."/>
            <person name="Daub J."/>
            <person name="David R.G."/>
            <person name="Delcher A.L."/>
            <person name="Delehaunty K."/>
            <person name="Do C.B."/>
            <person name="Ebling H."/>
            <person name="Edwards K."/>
            <person name="Eickbush T."/>
            <person name="Evans J.D."/>
            <person name="Filipski A."/>
            <person name="Findeiss S."/>
            <person name="Freyhult E."/>
            <person name="Fulton L."/>
            <person name="Fulton R."/>
            <person name="Garcia A.C."/>
            <person name="Gardiner A."/>
            <person name="Garfield D.A."/>
            <person name="Garvin B.E."/>
            <person name="Gibson G."/>
            <person name="Gilbert D."/>
            <person name="Gnerre S."/>
            <person name="Godfrey J."/>
            <person name="Good R."/>
            <person name="Gotea V."/>
            <person name="Gravely B."/>
            <person name="Greenberg A.J."/>
            <person name="Griffiths-Jones S."/>
            <person name="Gross S."/>
            <person name="Guigo R."/>
            <person name="Gustafson E.A."/>
            <person name="Haerty W."/>
            <person name="Hahn M.W."/>
            <person name="Halligan D.L."/>
            <person name="Halpern A.L."/>
            <person name="Halter G.M."/>
            <person name="Han M.V."/>
            <person name="Heger A."/>
            <person name="Hillier L."/>
            <person name="Hinrichs A.S."/>
            <person name="Holmes I."/>
            <person name="Hoskins R.A."/>
            <person name="Hubisz M.J."/>
            <person name="Hultmark D."/>
            <person name="Huntley M.A."/>
            <person name="Jaffe D.B."/>
            <person name="Jagadeeshan S."/>
            <person name="Jeck W.R."/>
            <person name="Johnson J."/>
            <person name="Jones C.D."/>
            <person name="Jordan W.C."/>
            <person name="Karpen G.H."/>
            <person name="Kataoka E."/>
            <person name="Keightley P.D."/>
            <person name="Kheradpour P."/>
            <person name="Kirkness E.F."/>
            <person name="Koerich L.B."/>
            <person name="Kristiansen K."/>
            <person name="Kudrna D."/>
            <person name="Kulathinal R.J."/>
            <person name="Kumar S."/>
            <person name="Kwok R."/>
            <person name="Lander E."/>
            <person name="Langley C.H."/>
            <person name="Lapoint R."/>
            <person name="Lazzaro B.P."/>
            <person name="Lee S.J."/>
            <person name="Levesque L."/>
            <person name="Li R."/>
            <person name="Lin C.F."/>
            <person name="Lin M.F."/>
            <person name="Lindblad-Toh K."/>
            <person name="Llopart A."/>
            <person name="Long M."/>
            <person name="Low L."/>
            <person name="Lozovsky E."/>
            <person name="Lu J."/>
            <person name="Luo M."/>
            <person name="Machado C.A."/>
            <person name="Makalowski W."/>
            <person name="Marzo M."/>
            <person name="Matsuda M."/>
            <person name="Matzkin L."/>
            <person name="McAllister B."/>
            <person name="McBride C.S."/>
            <person name="McKernan B."/>
            <person name="McKernan K."/>
            <person name="Mendez-Lago M."/>
            <person name="Minx P."/>
            <person name="Mollenhauer M.U."/>
            <person name="Montooth K."/>
            <person name="Mount S.M."/>
            <person name="Mu X."/>
            <person name="Myers E."/>
            <person name="Negre B."/>
            <person name="Newfeld S."/>
            <person name="Nielsen R."/>
            <person name="Noor M.A."/>
            <person name="O'Grady P."/>
            <person name="Pachter L."/>
            <person name="Papaceit M."/>
            <person name="Parisi M.J."/>
            <person name="Parisi M."/>
            <person name="Parts L."/>
            <person name="Pedersen J.S."/>
            <person name="Pesole G."/>
            <person name="Phillippy A.M."/>
            <person name="Ponting C.P."/>
            <person name="Pop M."/>
            <person name="Porcelli D."/>
            <person name="Powell J.R."/>
            <person name="Prohaska S."/>
            <person name="Pruitt K."/>
            <person name="Puig M."/>
            <person name="Quesneville H."/>
            <person name="Ram K.R."/>
            <person name="Rand D."/>
            <person name="Rasmussen M.D."/>
            <person name="Reed L.K."/>
            <person name="Reenan R."/>
            <person name="Reily A."/>
            <person name="Remington K.A."/>
            <person name="Rieger T.T."/>
            <person name="Ritchie M.G."/>
            <person name="Robin C."/>
            <person name="Rogers Y.H."/>
            <person name="Rohde C."/>
            <person name="Rozas J."/>
            <person name="Rubenfield M.J."/>
            <person name="Ruiz A."/>
            <person name="Russo S."/>
            <person name="Salzberg S.L."/>
            <person name="Sanchez-Gracia A."/>
            <person name="Saranga D.J."/>
            <person name="Sato H."/>
            <person name="Schaeffer S.W."/>
            <person name="Schatz M.C."/>
            <person name="Schlenke T."/>
            <person name="Schwartz R."/>
            <person name="Segarra C."/>
            <person name="Singh R.S."/>
            <person name="Sirot L."/>
            <person name="Sirota M."/>
            <person name="Sisneros N.B."/>
            <person name="Smith C.D."/>
            <person name="Smith T.F."/>
            <person name="Spieth J."/>
            <person name="Stage D.E."/>
            <person name="Stark A."/>
            <person name="Stephan W."/>
            <person name="Strausberg R.L."/>
            <person name="Strempel S."/>
            <person name="Sturgill D."/>
            <person name="Sutton G."/>
            <person name="Sutton G.G."/>
            <person name="Tao W."/>
            <person name="Teichmann S."/>
            <person name="Tobari Y.N."/>
            <person name="Tomimura Y."/>
            <person name="Tsolas J.M."/>
            <person name="Valente V.L."/>
            <person name="Venter E."/>
            <person name="Venter J.C."/>
            <person name="Vicario S."/>
            <person name="Vieira F.G."/>
            <person name="Vilella A.J."/>
            <person name="Villasante A."/>
            <person name="Walenz B."/>
            <person name="Wang J."/>
            <person name="Wasserman M."/>
            <person name="Watts T."/>
            <person name="Wilson D."/>
            <person name="Wilson R.K."/>
            <person name="Wing R.A."/>
            <person name="Wolfner M.F."/>
            <person name="Wong A."/>
            <person name="Wong G.K."/>
            <person name="Wu C.I."/>
            <person name="Wu G."/>
            <person name="Yamamoto D."/>
            <person name="Yang H.P."/>
            <person name="Yang S.P."/>
            <person name="Yorke J.A."/>
            <person name="Yoshida K."/>
            <person name="Zdobnov E."/>
            <person name="Zhang P."/>
            <person name="Zhang Y."/>
            <person name="Zimin A.V."/>
            <person name="Baldwin J."/>
            <person name="Abdouelleil A."/>
            <person name="Abdulkadir J."/>
            <person name="Abebe A."/>
            <person name="Abera B."/>
            <person name="Abreu J."/>
            <person name="Acer S.C."/>
            <person name="Aftuck L."/>
            <person name="Alexander A."/>
            <person name="An P."/>
            <person name="Anderson E."/>
            <person name="Anderson S."/>
            <person name="Arachi H."/>
            <person name="Azer M."/>
            <person name="Bachantsang P."/>
            <person name="Barry A."/>
            <person name="Bayul T."/>
            <person name="Berlin A."/>
            <person name="Bessette D."/>
            <person name="Bloom T."/>
            <person name="Blye J."/>
            <person name="Boguslavskiy L."/>
            <person name="Bonnet C."/>
            <person name="Boukhgalter B."/>
            <person name="Bourzgui I."/>
            <person name="Brown A."/>
            <person name="Cahill P."/>
            <person name="Channer S."/>
            <person name="Cheshatsang Y."/>
            <person name="Chuda L."/>
            <person name="Citroen M."/>
            <person name="Collymore A."/>
            <person name="Cooke P."/>
            <person name="Costello M."/>
            <person name="D'Aco K."/>
            <person name="Daza R."/>
            <person name="De Haan G."/>
            <person name="DeGray S."/>
            <person name="DeMaso C."/>
            <person name="Dhargay N."/>
            <person name="Dooley K."/>
            <person name="Dooley E."/>
            <person name="Doricent M."/>
            <person name="Dorje P."/>
            <person name="Dorjee K."/>
            <person name="Dupes A."/>
            <person name="Elong R."/>
            <person name="Falk J."/>
            <person name="Farina A."/>
            <person name="Faro S."/>
            <person name="Ferguson D."/>
            <person name="Fisher S."/>
            <person name="Foley C.D."/>
            <person name="Franke A."/>
            <person name="Friedrich D."/>
            <person name="Gadbois L."/>
            <person name="Gearin G."/>
            <person name="Gearin C.R."/>
            <person name="Giannoukos G."/>
            <person name="Goode T."/>
            <person name="Graham J."/>
            <person name="Grandbois E."/>
            <person name="Grewal S."/>
            <person name="Gyaltsen K."/>
            <person name="Hafez N."/>
            <person name="Hagos B."/>
            <person name="Hall J."/>
            <person name="Henson C."/>
            <person name="Hollinger A."/>
            <person name="Honan T."/>
            <person name="Huard M.D."/>
            <person name="Hughes L."/>
            <person name="Hurhula B."/>
            <person name="Husby M.E."/>
            <person name="Kamat A."/>
            <person name="Kanga B."/>
            <person name="Kashin S."/>
            <person name="Khazanovich D."/>
            <person name="Kisner P."/>
            <person name="Lance K."/>
            <person name="Lara M."/>
            <person name="Lee W."/>
            <person name="Lennon N."/>
            <person name="Letendre F."/>
            <person name="LeVine R."/>
            <person name="Lipovsky A."/>
            <person name="Liu X."/>
            <person name="Liu J."/>
            <person name="Liu S."/>
            <person name="Lokyitsang T."/>
            <person name="Lokyitsang Y."/>
            <person name="Lubonja R."/>
            <person name="Lui A."/>
            <person name="MacDonald P."/>
            <person name="Magnisalis V."/>
            <person name="Maru K."/>
            <person name="Matthews C."/>
            <person name="McCusker W."/>
            <person name="McDonough S."/>
            <person name="Mehta T."/>
            <person name="Meldrim J."/>
            <person name="Meneus L."/>
            <person name="Mihai O."/>
            <person name="Mihalev A."/>
            <person name="Mihova T."/>
            <person name="Mittelman R."/>
            <person name="Mlenga V."/>
            <person name="Montmayeur A."/>
            <person name="Mulrain L."/>
            <person name="Navidi A."/>
            <person name="Naylor J."/>
            <person name="Negash T."/>
            <person name="Nguyen T."/>
            <person name="Nguyen N."/>
            <person name="Nicol R."/>
            <person name="Norbu C."/>
            <person name="Norbu N."/>
            <person name="Novod N."/>
            <person name="O'Neill B."/>
            <person name="Osman S."/>
            <person name="Markiewicz E."/>
            <person name="Oyono O.L."/>
            <person name="Patti C."/>
            <person name="Phunkhang P."/>
            <person name="Pierre F."/>
            <person name="Priest M."/>
            <person name="Raghuraman S."/>
            <person name="Rege F."/>
            <person name="Reyes R."/>
            <person name="Rise C."/>
            <person name="Rogov P."/>
            <person name="Ross K."/>
            <person name="Ryan E."/>
            <person name="Settipalli S."/>
            <person name="Shea T."/>
            <person name="Sherpa N."/>
            <person name="Shi L."/>
            <person name="Shih D."/>
            <person name="Sparrow T."/>
            <person name="Spaulding J."/>
            <person name="Stalker J."/>
            <person name="Stange-Thomann N."/>
            <person name="Stavropoulos S."/>
            <person name="Stone C."/>
            <person name="Strader C."/>
            <person name="Tesfaye S."/>
            <person name="Thomson T."/>
            <person name="Thoulutsang Y."/>
            <person name="Thoulutsang D."/>
            <person name="Topham K."/>
            <person name="Topping I."/>
            <person name="Tsamla T."/>
            <person name="Vassiliev H."/>
            <person name="Vo A."/>
            <person name="Wangchuk T."/>
            <person name="Wangdi T."/>
            <person name="Weiand M."/>
            <person name="Wilkinson J."/>
            <person name="Wilson A."/>
            <person name="Yadav S."/>
            <person name="Young G."/>
            <person name="Yu Q."/>
            <person name="Zembek L."/>
            <person name="Zhong D."/>
            <person name="Zimmer A."/>
            <person name="Zwirko Z."/>
            <person name="Jaffe D.B."/>
            <person name="Alvarez P."/>
            <person name="Brockman W."/>
            <person name="Butler J."/>
            <person name="Chin C."/>
            <person name="Gnerre S."/>
            <person name="Grabherr M."/>
            <person name="Kleber M."/>
            <person name="Mauceli E."/>
            <person name="MacCallum I."/>
        </authorList>
    </citation>
    <scope>NUCLEOTIDE SEQUENCE [LARGE SCALE GENOMIC DNA]</scope>
    <source>
        <strain evidence="18">Tucson 14030-0811.24</strain>
    </source>
</reference>
<organism evidence="17 18">
    <name type="scientific">Drosophila willistoni</name>
    <name type="common">Fruit fly</name>
    <dbReference type="NCBI Taxonomy" id="7260"/>
    <lineage>
        <taxon>Eukaryota</taxon>
        <taxon>Metazoa</taxon>
        <taxon>Ecdysozoa</taxon>
        <taxon>Arthropoda</taxon>
        <taxon>Hexapoda</taxon>
        <taxon>Insecta</taxon>
        <taxon>Pterygota</taxon>
        <taxon>Neoptera</taxon>
        <taxon>Endopterygota</taxon>
        <taxon>Diptera</taxon>
        <taxon>Brachycera</taxon>
        <taxon>Muscomorpha</taxon>
        <taxon>Ephydroidea</taxon>
        <taxon>Drosophilidae</taxon>
        <taxon>Drosophila</taxon>
        <taxon>Sophophora</taxon>
    </lineage>
</organism>
<dbReference type="SMR" id="B4NG49"/>
<dbReference type="GO" id="GO:0008270">
    <property type="term" value="F:zinc ion binding"/>
    <property type="evidence" value="ECO:0007669"/>
    <property type="project" value="UniProtKB-UniRule"/>
</dbReference>
<dbReference type="InterPro" id="IPR013087">
    <property type="entry name" value="Znf_C2H2_type"/>
</dbReference>
<dbReference type="Gene3D" id="3.30.160.60">
    <property type="entry name" value="Classic Zinc Finger"/>
    <property type="match status" value="4"/>
</dbReference>
<evidence type="ECO:0000313" key="17">
    <source>
        <dbReference type="EMBL" id="EDW83266.1"/>
    </source>
</evidence>
<dbReference type="Pfam" id="PF00096">
    <property type="entry name" value="zf-C2H2"/>
    <property type="match status" value="3"/>
</dbReference>
<dbReference type="SMART" id="SM00868">
    <property type="entry name" value="zf-AD"/>
    <property type="match status" value="1"/>
</dbReference>
<dbReference type="FunFam" id="3.30.160.60:FF:000771">
    <property type="entry name" value="zinc finger protein 648"/>
    <property type="match status" value="1"/>
</dbReference>
<evidence type="ECO:0000256" key="12">
    <source>
        <dbReference type="PROSITE-ProRule" id="PRU00042"/>
    </source>
</evidence>
<dbReference type="PANTHER" id="PTHR24394:SF29">
    <property type="entry name" value="MYONEURIN"/>
    <property type="match status" value="1"/>
</dbReference>
<feature type="domain" description="ZAD" evidence="16">
    <location>
        <begin position="6"/>
        <end position="88"/>
    </location>
</feature>
<dbReference type="AlphaFoldDB" id="B4NG49"/>
<evidence type="ECO:0000256" key="13">
    <source>
        <dbReference type="PROSITE-ProRule" id="PRU01263"/>
    </source>
</evidence>
<dbReference type="GO" id="GO:0005634">
    <property type="term" value="C:nucleus"/>
    <property type="evidence" value="ECO:0007669"/>
    <property type="project" value="UniProtKB-SubCell"/>
</dbReference>
<comment type="function">
    <text evidence="1">May be involved in transcriptional regulation.</text>
</comment>
<dbReference type="Gene3D" id="3.40.1800.20">
    <property type="match status" value="1"/>
</dbReference>
<evidence type="ECO:0000313" key="18">
    <source>
        <dbReference type="Proteomes" id="UP000007798"/>
    </source>
</evidence>
<dbReference type="PROSITE" id="PS50157">
    <property type="entry name" value="ZINC_FINGER_C2H2_2"/>
    <property type="match status" value="5"/>
</dbReference>
<feature type="region of interest" description="Disordered" evidence="14">
    <location>
        <begin position="166"/>
        <end position="211"/>
    </location>
</feature>
<evidence type="ECO:0000256" key="11">
    <source>
        <dbReference type="ARBA" id="ARBA00023242"/>
    </source>
</evidence>
<dbReference type="OrthoDB" id="8117402at2759"/>
<name>B4NG49_DROWI</name>
<dbReference type="OMA" id="YCDRHFY"/>
<dbReference type="PhylomeDB" id="B4NG49"/>
<evidence type="ECO:0000259" key="15">
    <source>
        <dbReference type="PROSITE" id="PS50157"/>
    </source>
</evidence>
<dbReference type="SUPFAM" id="SSF57716">
    <property type="entry name" value="Glucocorticoid receptor-like (DNA-binding domain)"/>
    <property type="match status" value="1"/>
</dbReference>
<dbReference type="SUPFAM" id="SSF57667">
    <property type="entry name" value="beta-beta-alpha zinc fingers"/>
    <property type="match status" value="3"/>
</dbReference>
<protein>
    <recommendedName>
        <fullName evidence="19">Protein krueppel</fullName>
    </recommendedName>
</protein>
<evidence type="ECO:0000256" key="10">
    <source>
        <dbReference type="ARBA" id="ARBA00023163"/>
    </source>
</evidence>
<dbReference type="InterPro" id="IPR036236">
    <property type="entry name" value="Znf_C2H2_sf"/>
</dbReference>
<evidence type="ECO:0000256" key="5">
    <source>
        <dbReference type="ARBA" id="ARBA00022737"/>
    </source>
</evidence>
<dbReference type="PROSITE" id="PS51915">
    <property type="entry name" value="ZAD"/>
    <property type="match status" value="1"/>
</dbReference>
<evidence type="ECO:0000256" key="3">
    <source>
        <dbReference type="ARBA" id="ARBA00006991"/>
    </source>
</evidence>
<dbReference type="InterPro" id="IPR012934">
    <property type="entry name" value="Znf_AD"/>
</dbReference>
<proteinExistence type="inferred from homology"/>
<evidence type="ECO:0008006" key="19">
    <source>
        <dbReference type="Google" id="ProtNLM"/>
    </source>
</evidence>
<keyword evidence="8" id="KW-0805">Transcription regulation</keyword>
<keyword evidence="4 13" id="KW-0479">Metal-binding</keyword>
<dbReference type="GO" id="GO:0003677">
    <property type="term" value="F:DNA binding"/>
    <property type="evidence" value="ECO:0007669"/>
    <property type="project" value="UniProtKB-KW"/>
</dbReference>
<feature type="domain" description="C2H2-type" evidence="15">
    <location>
        <begin position="332"/>
        <end position="361"/>
    </location>
</feature>
<evidence type="ECO:0000256" key="6">
    <source>
        <dbReference type="ARBA" id="ARBA00022771"/>
    </source>
</evidence>
<keyword evidence="11" id="KW-0539">Nucleus</keyword>
<keyword evidence="6 12" id="KW-0863">Zinc-finger</keyword>
<feature type="binding site" evidence="13">
    <location>
        <position position="11"/>
    </location>
    <ligand>
        <name>Zn(2+)</name>
        <dbReference type="ChEBI" id="CHEBI:29105"/>
    </ligand>
</feature>
<dbReference type="EMBL" id="CH964251">
    <property type="protein sequence ID" value="EDW83266.1"/>
    <property type="molecule type" value="Genomic_DNA"/>
</dbReference>
<sequence>MSTVILKCRICLGDSEENAMLPLFEEVPDEDEFSKISISEQIECCCGIKLRKSDEMPSMVCDSCSEYLRMWLRFRQMCLNSEIYWEGSAGSGASNLGEELEFPVDQFIVEVDNEMELDNYNCVDEPADQLVSIENESDLNAPQSLVGEPNVEKSPSQDDIYFEDEEFDEPLSSPVPSPEPKQNPGRQRKPDPELKSKRHQTKGENQQELKLEDDAPLKYECNICGNLYQTKSTFLAHKTTAHTDFKPHQCELCDKSFRQMGELRAHIRRHTGERPFKCLYCDRSFSDRSEKLRHERVHTNTRPYKCAVCEKTFTHSTILKNHSLVHSGKKNYNCDICSKSFTLLHQLKAHLQTLTHRNKAAQQSSQTAIN</sequence>
<dbReference type="FunFam" id="3.30.160.60:FF:002343">
    <property type="entry name" value="Zinc finger protein 33A"/>
    <property type="match status" value="1"/>
</dbReference>
<dbReference type="PANTHER" id="PTHR24394">
    <property type="entry name" value="ZINC FINGER PROTEIN"/>
    <property type="match status" value="1"/>
</dbReference>
<feature type="domain" description="C2H2-type" evidence="15">
    <location>
        <begin position="304"/>
        <end position="331"/>
    </location>
</feature>
<dbReference type="HOGENOM" id="CLU_002678_94_3_1"/>
<keyword evidence="9" id="KW-0238">DNA-binding</keyword>
<keyword evidence="18" id="KW-1185">Reference proteome</keyword>